<dbReference type="InterPro" id="IPR036390">
    <property type="entry name" value="WH_DNA-bd_sf"/>
</dbReference>
<dbReference type="InterPro" id="IPR050176">
    <property type="entry name" value="LTTR"/>
</dbReference>
<evidence type="ECO:0000256" key="2">
    <source>
        <dbReference type="ARBA" id="ARBA00023015"/>
    </source>
</evidence>
<dbReference type="Gene3D" id="1.10.10.10">
    <property type="entry name" value="Winged helix-like DNA-binding domain superfamily/Winged helix DNA-binding domain"/>
    <property type="match status" value="1"/>
</dbReference>
<proteinExistence type="inferred from homology"/>
<dbReference type="eggNOG" id="COG0583">
    <property type="taxonomic scope" value="Bacteria"/>
</dbReference>
<comment type="similarity">
    <text evidence="1">Belongs to the LysR transcriptional regulatory family.</text>
</comment>
<evidence type="ECO:0000256" key="1">
    <source>
        <dbReference type="ARBA" id="ARBA00009437"/>
    </source>
</evidence>
<gene>
    <name evidence="7" type="ORF">GS4_06_00760</name>
</gene>
<keyword evidence="2" id="KW-0805">Transcription regulation</keyword>
<keyword evidence="8" id="KW-1185">Reference proteome</keyword>
<dbReference type="PANTHER" id="PTHR30579">
    <property type="entry name" value="TRANSCRIPTIONAL REGULATOR"/>
    <property type="match status" value="1"/>
</dbReference>
<evidence type="ECO:0000313" key="8">
    <source>
        <dbReference type="Proteomes" id="UP000011666"/>
    </source>
</evidence>
<dbReference type="Proteomes" id="UP000011666">
    <property type="component" value="Unassembled WGS sequence"/>
</dbReference>
<dbReference type="PANTHER" id="PTHR30579:SF3">
    <property type="entry name" value="TRANSCRIPTIONAL REGULATORY PROTEIN"/>
    <property type="match status" value="1"/>
</dbReference>
<dbReference type="Pfam" id="PF00126">
    <property type="entry name" value="HTH_1"/>
    <property type="match status" value="1"/>
</dbReference>
<dbReference type="AlphaFoldDB" id="M0QFJ0"/>
<protein>
    <submittedName>
        <fullName evidence="7">Putative LysR family transcriptional regulator</fullName>
    </submittedName>
</protein>
<dbReference type="PRINTS" id="PR00039">
    <property type="entry name" value="HTHLYSR"/>
</dbReference>
<sequence>MSMGPVLAADNLQFFLEVSRTGRVADAARRLHVDQTTVSRRIGRLEKDLGVRLFDRTAGGWQLTDAGQEIVPYAEAVETTIVAAQDVVVDAQAGGGALSGTVRILAPDGFGTYLLMPGLSALRNRHPDLTLEVLTATTHDLLTGRDFDIGITLEEPSPRSVVVEKLGQYELKLYASRRYLDDHGIPESIDDLAEHTLIWYIEDLLDVDPLQILERHLPGVRARVQANNIAGHREAVRAGLGIAPLPTYIGKTLPDVVTVLDEEFVAERNYWLVVPRELIRLARISEIVHSLHRIVADNPYLRVPVADRPGGPSTNGRPVPPPPTV</sequence>
<evidence type="ECO:0000256" key="5">
    <source>
        <dbReference type="SAM" id="MobiDB-lite"/>
    </source>
</evidence>
<feature type="region of interest" description="Disordered" evidence="5">
    <location>
        <begin position="306"/>
        <end position="325"/>
    </location>
</feature>
<dbReference type="GO" id="GO:0003700">
    <property type="term" value="F:DNA-binding transcription factor activity"/>
    <property type="evidence" value="ECO:0007669"/>
    <property type="project" value="InterPro"/>
</dbReference>
<dbReference type="STRING" id="1223545.GS4_06_00760"/>
<evidence type="ECO:0000259" key="6">
    <source>
        <dbReference type="PROSITE" id="PS50931"/>
    </source>
</evidence>
<organism evidence="7 8">
    <name type="scientific">Gordonia soli NBRC 108243</name>
    <dbReference type="NCBI Taxonomy" id="1223545"/>
    <lineage>
        <taxon>Bacteria</taxon>
        <taxon>Bacillati</taxon>
        <taxon>Actinomycetota</taxon>
        <taxon>Actinomycetes</taxon>
        <taxon>Mycobacteriales</taxon>
        <taxon>Gordoniaceae</taxon>
        <taxon>Gordonia</taxon>
    </lineage>
</organism>
<dbReference type="InterPro" id="IPR036388">
    <property type="entry name" value="WH-like_DNA-bd_sf"/>
</dbReference>
<evidence type="ECO:0000256" key="4">
    <source>
        <dbReference type="ARBA" id="ARBA00023163"/>
    </source>
</evidence>
<dbReference type="Gene3D" id="3.40.190.290">
    <property type="match status" value="1"/>
</dbReference>
<dbReference type="SUPFAM" id="SSF53850">
    <property type="entry name" value="Periplasmic binding protein-like II"/>
    <property type="match status" value="1"/>
</dbReference>
<accession>M0QFJ0</accession>
<evidence type="ECO:0000256" key="3">
    <source>
        <dbReference type="ARBA" id="ARBA00023125"/>
    </source>
</evidence>
<feature type="domain" description="HTH lysR-type" evidence="6">
    <location>
        <begin position="12"/>
        <end position="64"/>
    </location>
</feature>
<dbReference type="Pfam" id="PF03466">
    <property type="entry name" value="LysR_substrate"/>
    <property type="match status" value="1"/>
</dbReference>
<dbReference type="GO" id="GO:0003677">
    <property type="term" value="F:DNA binding"/>
    <property type="evidence" value="ECO:0007669"/>
    <property type="project" value="UniProtKB-KW"/>
</dbReference>
<name>M0QFJ0_9ACTN</name>
<keyword evidence="4" id="KW-0804">Transcription</keyword>
<keyword evidence="3" id="KW-0238">DNA-binding</keyword>
<dbReference type="InterPro" id="IPR000847">
    <property type="entry name" value="LysR_HTH_N"/>
</dbReference>
<comment type="caution">
    <text evidence="7">The sequence shown here is derived from an EMBL/GenBank/DDBJ whole genome shotgun (WGS) entry which is preliminary data.</text>
</comment>
<reference evidence="7 8" key="1">
    <citation type="submission" date="2013-01" db="EMBL/GenBank/DDBJ databases">
        <title>Whole genome shotgun sequence of Gordonia soli NBRC 108243.</title>
        <authorList>
            <person name="Isaki-Nakamura S."/>
            <person name="Hosoyama A."/>
            <person name="Tsuchikane K."/>
            <person name="Ando Y."/>
            <person name="Baba S."/>
            <person name="Ohji S."/>
            <person name="Hamada M."/>
            <person name="Tamura T."/>
            <person name="Yamazoe A."/>
            <person name="Yamazaki S."/>
            <person name="Fujita N."/>
        </authorList>
    </citation>
    <scope>NUCLEOTIDE SEQUENCE [LARGE SCALE GENOMIC DNA]</scope>
    <source>
        <strain evidence="7 8">NBRC 108243</strain>
    </source>
</reference>
<dbReference type="PROSITE" id="PS50931">
    <property type="entry name" value="HTH_LYSR"/>
    <property type="match status" value="1"/>
</dbReference>
<dbReference type="FunFam" id="1.10.10.10:FF:000001">
    <property type="entry name" value="LysR family transcriptional regulator"/>
    <property type="match status" value="1"/>
</dbReference>
<evidence type="ECO:0000313" key="7">
    <source>
        <dbReference type="EMBL" id="GAC67229.1"/>
    </source>
</evidence>
<dbReference type="EMBL" id="BANX01000006">
    <property type="protein sequence ID" value="GAC67229.1"/>
    <property type="molecule type" value="Genomic_DNA"/>
</dbReference>
<dbReference type="SUPFAM" id="SSF46785">
    <property type="entry name" value="Winged helix' DNA-binding domain"/>
    <property type="match status" value="1"/>
</dbReference>
<dbReference type="InterPro" id="IPR005119">
    <property type="entry name" value="LysR_subst-bd"/>
</dbReference>